<keyword evidence="4" id="KW-1185">Reference proteome</keyword>
<reference evidence="3" key="1">
    <citation type="journal article" date="2017" name="Nature">
        <title>The sunflower genome provides insights into oil metabolism, flowering and Asterid evolution.</title>
        <authorList>
            <person name="Badouin H."/>
            <person name="Gouzy J."/>
            <person name="Grassa C.J."/>
            <person name="Murat F."/>
            <person name="Staton S.E."/>
            <person name="Cottret L."/>
            <person name="Lelandais-Briere C."/>
            <person name="Owens G.L."/>
            <person name="Carrere S."/>
            <person name="Mayjonade B."/>
            <person name="Legrand L."/>
            <person name="Gill N."/>
            <person name="Kane N.C."/>
            <person name="Bowers J.E."/>
            <person name="Hubner S."/>
            <person name="Bellec A."/>
            <person name="Berard A."/>
            <person name="Berges H."/>
            <person name="Blanchet N."/>
            <person name="Boniface M.C."/>
            <person name="Brunel D."/>
            <person name="Catrice O."/>
            <person name="Chaidir N."/>
            <person name="Claudel C."/>
            <person name="Donnadieu C."/>
            <person name="Faraut T."/>
            <person name="Fievet G."/>
            <person name="Helmstetter N."/>
            <person name="King M."/>
            <person name="Knapp S.J."/>
            <person name="Lai Z."/>
            <person name="Le Paslier M.C."/>
            <person name="Lippi Y."/>
            <person name="Lorenzon L."/>
            <person name="Mandel J.R."/>
            <person name="Marage G."/>
            <person name="Marchand G."/>
            <person name="Marquand E."/>
            <person name="Bret-Mestries E."/>
            <person name="Morien E."/>
            <person name="Nambeesan S."/>
            <person name="Nguyen T."/>
            <person name="Pegot-Espagnet P."/>
            <person name="Pouilly N."/>
            <person name="Raftis F."/>
            <person name="Sallet E."/>
            <person name="Schiex T."/>
            <person name="Thomas J."/>
            <person name="Vandecasteele C."/>
            <person name="Vares D."/>
            <person name="Vear F."/>
            <person name="Vautrin S."/>
            <person name="Crespi M."/>
            <person name="Mangin B."/>
            <person name="Burke J.M."/>
            <person name="Salse J."/>
            <person name="Munos S."/>
            <person name="Vincourt P."/>
            <person name="Rieseberg L.H."/>
            <person name="Langlade N.B."/>
        </authorList>
    </citation>
    <scope>NUCLEOTIDE SEQUENCE</scope>
    <source>
        <tissue evidence="3">Leaves</tissue>
    </source>
</reference>
<keyword evidence="3" id="KW-0645">Protease</keyword>
<evidence type="ECO:0000313" key="4">
    <source>
        <dbReference type="Proteomes" id="UP000215914"/>
    </source>
</evidence>
<dbReference type="Gramene" id="mRNA:HanXRQr2_Chr11g0478351">
    <property type="protein sequence ID" value="CDS:HanXRQr2_Chr11g0478351.1"/>
    <property type="gene ID" value="HanXRQr2_Chr11g0478351"/>
</dbReference>
<dbReference type="AlphaFoldDB" id="A0A9K3HM49"/>
<reference evidence="3" key="2">
    <citation type="submission" date="2020-06" db="EMBL/GenBank/DDBJ databases">
        <title>Helianthus annuus Genome sequencing and assembly Release 2.</title>
        <authorList>
            <person name="Gouzy J."/>
            <person name="Langlade N."/>
            <person name="Munos S."/>
        </authorList>
    </citation>
    <scope>NUCLEOTIDE SEQUENCE</scope>
    <source>
        <tissue evidence="3">Leaves</tissue>
    </source>
</reference>
<dbReference type="InterPro" id="IPR029058">
    <property type="entry name" value="AB_hydrolase_fold"/>
</dbReference>
<name>A0A9K3HM49_HELAN</name>
<evidence type="ECO:0000313" key="3">
    <source>
        <dbReference type="EMBL" id="KAF5780999.1"/>
    </source>
</evidence>
<dbReference type="EMBL" id="MNCJ02000326">
    <property type="protein sequence ID" value="KAF5780996.1"/>
    <property type="molecule type" value="Genomic_DNA"/>
</dbReference>
<dbReference type="Gene3D" id="3.40.50.1820">
    <property type="entry name" value="alpha/beta hydrolase"/>
    <property type="match status" value="1"/>
</dbReference>
<dbReference type="EC" id="3.4.16.5" evidence="3"/>
<sequence length="63" mass="6988">MLAVPAFAALVRQGNKVKERMHINLKGFANGTVLTYPLINYKAYTDYALEMGILRCPDINAST</sequence>
<dbReference type="Pfam" id="PF00450">
    <property type="entry name" value="Peptidase_S10"/>
    <property type="match status" value="1"/>
</dbReference>
<evidence type="ECO:0000256" key="1">
    <source>
        <dbReference type="ARBA" id="ARBA00009431"/>
    </source>
</evidence>
<protein>
    <submittedName>
        <fullName evidence="3">Carboxypeptidase C</fullName>
        <ecNumber evidence="3">3.4.16.5</ecNumber>
    </submittedName>
</protein>
<accession>A0A9K3HM49</accession>
<keyword evidence="3" id="KW-0378">Hydrolase</keyword>
<gene>
    <name evidence="2" type="ORF">HanXRQr2_Chr11g0478321</name>
    <name evidence="3" type="ORF">HanXRQr2_Chr11g0478351</name>
</gene>
<dbReference type="Proteomes" id="UP000215914">
    <property type="component" value="Unassembled WGS sequence"/>
</dbReference>
<organism evidence="3 4">
    <name type="scientific">Helianthus annuus</name>
    <name type="common">Common sunflower</name>
    <dbReference type="NCBI Taxonomy" id="4232"/>
    <lineage>
        <taxon>Eukaryota</taxon>
        <taxon>Viridiplantae</taxon>
        <taxon>Streptophyta</taxon>
        <taxon>Embryophyta</taxon>
        <taxon>Tracheophyta</taxon>
        <taxon>Spermatophyta</taxon>
        <taxon>Magnoliopsida</taxon>
        <taxon>eudicotyledons</taxon>
        <taxon>Gunneridae</taxon>
        <taxon>Pentapetalae</taxon>
        <taxon>asterids</taxon>
        <taxon>campanulids</taxon>
        <taxon>Asterales</taxon>
        <taxon>Asteraceae</taxon>
        <taxon>Asteroideae</taxon>
        <taxon>Heliantheae alliance</taxon>
        <taxon>Heliantheae</taxon>
        <taxon>Helianthus</taxon>
    </lineage>
</organism>
<dbReference type="Gramene" id="mRNA:HanXRQr2_Chr11g0478321">
    <property type="protein sequence ID" value="CDS:HanXRQr2_Chr11g0478321.1"/>
    <property type="gene ID" value="HanXRQr2_Chr11g0478321"/>
</dbReference>
<proteinExistence type="inferred from homology"/>
<comment type="similarity">
    <text evidence="1">Belongs to the peptidase S10 family.</text>
</comment>
<dbReference type="InterPro" id="IPR001563">
    <property type="entry name" value="Peptidase_S10"/>
</dbReference>
<comment type="caution">
    <text evidence="3">The sequence shown here is derived from an EMBL/GenBank/DDBJ whole genome shotgun (WGS) entry which is preliminary data.</text>
</comment>
<dbReference type="GO" id="GO:0006508">
    <property type="term" value="P:proteolysis"/>
    <property type="evidence" value="ECO:0007669"/>
    <property type="project" value="InterPro"/>
</dbReference>
<keyword evidence="3" id="KW-0121">Carboxypeptidase</keyword>
<evidence type="ECO:0000313" key="2">
    <source>
        <dbReference type="EMBL" id="KAF5780996.1"/>
    </source>
</evidence>
<dbReference type="GO" id="GO:0004185">
    <property type="term" value="F:serine-type carboxypeptidase activity"/>
    <property type="evidence" value="ECO:0007669"/>
    <property type="project" value="UniProtKB-EC"/>
</dbReference>
<dbReference type="EMBL" id="MNCJ02000326">
    <property type="protein sequence ID" value="KAF5780999.1"/>
    <property type="molecule type" value="Genomic_DNA"/>
</dbReference>